<feature type="compositionally biased region" description="Polar residues" evidence="1">
    <location>
        <begin position="180"/>
        <end position="189"/>
    </location>
</feature>
<dbReference type="Proteomes" id="UP000242180">
    <property type="component" value="Unassembled WGS sequence"/>
</dbReference>
<dbReference type="AlphaFoldDB" id="A0A1X2H2U8"/>
<feature type="region of interest" description="Disordered" evidence="1">
    <location>
        <begin position="148"/>
        <end position="220"/>
    </location>
</feature>
<proteinExistence type="predicted"/>
<accession>A0A1X2H2U8</accession>
<reference evidence="2 3" key="1">
    <citation type="submission" date="2016-07" db="EMBL/GenBank/DDBJ databases">
        <title>Pervasive Adenine N6-methylation of Active Genes in Fungi.</title>
        <authorList>
            <consortium name="DOE Joint Genome Institute"/>
            <person name="Mondo S.J."/>
            <person name="Dannebaum R.O."/>
            <person name="Kuo R.C."/>
            <person name="Labutti K."/>
            <person name="Haridas S."/>
            <person name="Kuo A."/>
            <person name="Salamov A."/>
            <person name="Ahrendt S.R."/>
            <person name="Lipzen A."/>
            <person name="Sullivan W."/>
            <person name="Andreopoulos W.B."/>
            <person name="Clum A."/>
            <person name="Lindquist E."/>
            <person name="Daum C."/>
            <person name="Ramamoorthy G.K."/>
            <person name="Gryganskyi A."/>
            <person name="Culley D."/>
            <person name="Magnuson J.K."/>
            <person name="James T.Y."/>
            <person name="O'Malley M.A."/>
            <person name="Stajich J.E."/>
            <person name="Spatafora J.W."/>
            <person name="Visel A."/>
            <person name="Grigoriev I.V."/>
        </authorList>
    </citation>
    <scope>NUCLEOTIDE SEQUENCE [LARGE SCALE GENOMIC DNA]</scope>
    <source>
        <strain evidence="2 3">NRRL 2496</strain>
    </source>
</reference>
<protein>
    <submittedName>
        <fullName evidence="2">Uncharacterized protein</fullName>
    </submittedName>
</protein>
<feature type="region of interest" description="Disordered" evidence="1">
    <location>
        <begin position="288"/>
        <end position="383"/>
    </location>
</feature>
<comment type="caution">
    <text evidence="2">The sequence shown here is derived from an EMBL/GenBank/DDBJ whole genome shotgun (WGS) entry which is preliminary data.</text>
</comment>
<dbReference type="OrthoDB" id="2283785at2759"/>
<dbReference type="STRING" id="13706.A0A1X2H2U8"/>
<keyword evidence="3" id="KW-1185">Reference proteome</keyword>
<feature type="compositionally biased region" description="Pro residues" evidence="1">
    <location>
        <begin position="327"/>
        <end position="338"/>
    </location>
</feature>
<evidence type="ECO:0000313" key="3">
    <source>
        <dbReference type="Proteomes" id="UP000242180"/>
    </source>
</evidence>
<evidence type="ECO:0000256" key="1">
    <source>
        <dbReference type="SAM" id="MobiDB-lite"/>
    </source>
</evidence>
<sequence length="405" mass="44216">MRERFIENENRAFTFPSTVVHAVKADVELMHQNLQSISRVLSIPKWISPTVDGDGRILEISYKVRVRAQLQDLTTVYGEEDTLDITTTVDFQALSCMTADIPVVIGTLPSTDAEPPVPLLQAQILENAAQNEYKIMKRMQRMLRRSTGGISIDSSAEANGKRKESATSSRLLSPEKHRNGSSASIKTALSTEPQQTPVTPPSPEPRPSFSGSTVSENGGRLITLQPHRPSLESANAPIIRLSFGGPAFGKDMGSFRDLMFMSDDDETATTTSATSSTGPTVALTMSIGSASTSQSPQSPQPSIQPILPVQPQTQTQTQARQPLPQINFPPPPDTAPPPRVEKPNSETMIMDVSEAKVMSTRQRIAKPDAVSDNDSELDSDDEEDLLDVLSRRDRRLENIKRGGGW</sequence>
<feature type="compositionally biased region" description="Low complexity" evidence="1">
    <location>
        <begin position="288"/>
        <end position="326"/>
    </location>
</feature>
<dbReference type="InParanoid" id="A0A1X2H2U8"/>
<evidence type="ECO:0000313" key="2">
    <source>
        <dbReference type="EMBL" id="ORY92046.1"/>
    </source>
</evidence>
<organism evidence="2 3">
    <name type="scientific">Syncephalastrum racemosum</name>
    <name type="common">Filamentous fungus</name>
    <dbReference type="NCBI Taxonomy" id="13706"/>
    <lineage>
        <taxon>Eukaryota</taxon>
        <taxon>Fungi</taxon>
        <taxon>Fungi incertae sedis</taxon>
        <taxon>Mucoromycota</taxon>
        <taxon>Mucoromycotina</taxon>
        <taxon>Mucoromycetes</taxon>
        <taxon>Mucorales</taxon>
        <taxon>Syncephalastraceae</taxon>
        <taxon>Syncephalastrum</taxon>
    </lineage>
</organism>
<feature type="compositionally biased region" description="Acidic residues" evidence="1">
    <location>
        <begin position="371"/>
        <end position="383"/>
    </location>
</feature>
<name>A0A1X2H2U8_SYNRA</name>
<feature type="compositionally biased region" description="Polar residues" evidence="1">
    <location>
        <begin position="148"/>
        <end position="157"/>
    </location>
</feature>
<gene>
    <name evidence="2" type="ORF">BCR43DRAFT_78775</name>
</gene>
<dbReference type="EMBL" id="MCGN01000010">
    <property type="protein sequence ID" value="ORY92046.1"/>
    <property type="molecule type" value="Genomic_DNA"/>
</dbReference>